<evidence type="ECO:0000313" key="2">
    <source>
        <dbReference type="EMBL" id="KAJ4310826.1"/>
    </source>
</evidence>
<dbReference type="EMBL" id="JAPEUR010000358">
    <property type="protein sequence ID" value="KAJ4310826.1"/>
    <property type="molecule type" value="Genomic_DNA"/>
</dbReference>
<feature type="compositionally biased region" description="Basic and acidic residues" evidence="1">
    <location>
        <begin position="206"/>
        <end position="223"/>
    </location>
</feature>
<dbReference type="PANTHER" id="PTHR47784">
    <property type="entry name" value="STEROL UPTAKE CONTROL PROTEIN 2"/>
    <property type="match status" value="1"/>
</dbReference>
<name>A0A9W8TDF0_9HYPO</name>
<evidence type="ECO:0000256" key="1">
    <source>
        <dbReference type="SAM" id="MobiDB-lite"/>
    </source>
</evidence>
<dbReference type="GO" id="GO:0001228">
    <property type="term" value="F:DNA-binding transcription activator activity, RNA polymerase II-specific"/>
    <property type="evidence" value="ECO:0007669"/>
    <property type="project" value="TreeGrafter"/>
</dbReference>
<dbReference type="AlphaFoldDB" id="A0A9W8TDF0"/>
<organism evidence="2 3">
    <name type="scientific">Fusarium piperis</name>
    <dbReference type="NCBI Taxonomy" id="1435070"/>
    <lineage>
        <taxon>Eukaryota</taxon>
        <taxon>Fungi</taxon>
        <taxon>Dikarya</taxon>
        <taxon>Ascomycota</taxon>
        <taxon>Pezizomycotina</taxon>
        <taxon>Sordariomycetes</taxon>
        <taxon>Hypocreomycetidae</taxon>
        <taxon>Hypocreales</taxon>
        <taxon>Nectriaceae</taxon>
        <taxon>Fusarium</taxon>
        <taxon>Fusarium solani species complex</taxon>
    </lineage>
</organism>
<dbReference type="InterPro" id="IPR053157">
    <property type="entry name" value="Sterol_Uptake_Regulator"/>
</dbReference>
<accession>A0A9W8TDF0</accession>
<reference evidence="2" key="1">
    <citation type="submission" date="2022-10" db="EMBL/GenBank/DDBJ databases">
        <title>Tapping the CABI collections for fungal endophytes: first genome assemblies for Collariella, Neodidymelliopsis, Ascochyta clinopodiicola, Didymella pomorum, Didymosphaeria variabile, Neocosmospora piperis and Neocucurbitaria cava.</title>
        <authorList>
            <person name="Hill R."/>
        </authorList>
    </citation>
    <scope>NUCLEOTIDE SEQUENCE</scope>
    <source>
        <strain evidence="2">IMI 366586</strain>
    </source>
</reference>
<gene>
    <name evidence="2" type="ORF">N0V84_010762</name>
</gene>
<keyword evidence="3" id="KW-1185">Reference proteome</keyword>
<sequence>MNSLLATPLPSSEFHAMYQESFRAIDGLVDIFILIRGMNSLLRSSDEELRNGPLKGLLNGCDCPAFGDDGLLKTLASKLGDLLPAIQDQSPLLDTEEGLCADTIAGFIETISRVTSSPKATPTPELRVIFAWPMGLSNTFLSLLRGFNPLALVILSYYCVLLHSRESKCWFLRGWTNVLMKVVMADVGGTQWEGLMQWPLQIMREKDKEKETETAEEHPEPHAVQEGAYPTC</sequence>
<dbReference type="Proteomes" id="UP001140502">
    <property type="component" value="Unassembled WGS sequence"/>
</dbReference>
<comment type="caution">
    <text evidence="2">The sequence shown here is derived from an EMBL/GenBank/DDBJ whole genome shotgun (WGS) entry which is preliminary data.</text>
</comment>
<evidence type="ECO:0000313" key="3">
    <source>
        <dbReference type="Proteomes" id="UP001140502"/>
    </source>
</evidence>
<dbReference type="PANTHER" id="PTHR47784:SF5">
    <property type="entry name" value="STEROL UPTAKE CONTROL PROTEIN 2"/>
    <property type="match status" value="1"/>
</dbReference>
<protein>
    <submittedName>
        <fullName evidence="2">Uncharacterized protein</fullName>
    </submittedName>
</protein>
<feature type="region of interest" description="Disordered" evidence="1">
    <location>
        <begin position="206"/>
        <end position="232"/>
    </location>
</feature>
<dbReference type="OrthoDB" id="3546279at2759"/>
<proteinExistence type="predicted"/>